<dbReference type="NCBIfam" id="TIGR03707">
    <property type="entry name" value="PPK2_P_aer"/>
    <property type="match status" value="1"/>
</dbReference>
<dbReference type="InterPro" id="IPR022488">
    <property type="entry name" value="PPK2-related"/>
</dbReference>
<dbReference type="InterPro" id="IPR027417">
    <property type="entry name" value="P-loop_NTPase"/>
</dbReference>
<feature type="compositionally biased region" description="Low complexity" evidence="5">
    <location>
        <begin position="384"/>
        <end position="395"/>
    </location>
</feature>
<evidence type="ECO:0000256" key="3">
    <source>
        <dbReference type="ARBA" id="ARBA00022777"/>
    </source>
</evidence>
<comment type="subunit">
    <text evidence="4">Homotetramer.</text>
</comment>
<dbReference type="EMBL" id="JBBUTI010000001">
    <property type="protein sequence ID" value="MEK8044767.1"/>
    <property type="molecule type" value="Genomic_DNA"/>
</dbReference>
<dbReference type="SUPFAM" id="SSF52540">
    <property type="entry name" value="P-loop containing nucleoside triphosphate hydrolases"/>
    <property type="match status" value="1"/>
</dbReference>
<comment type="caution">
    <text evidence="7">The sequence shown here is derived from an EMBL/GenBank/DDBJ whole genome shotgun (WGS) entry which is preliminary data.</text>
</comment>
<evidence type="ECO:0000313" key="8">
    <source>
        <dbReference type="Proteomes" id="UP001379945"/>
    </source>
</evidence>
<dbReference type="InterPro" id="IPR022486">
    <property type="entry name" value="PPK2_PA0141"/>
</dbReference>
<dbReference type="PANTHER" id="PTHR34383:SF1">
    <property type="entry name" value="ADP-POLYPHOSPHATE PHOSPHOTRANSFERASE"/>
    <property type="match status" value="1"/>
</dbReference>
<dbReference type="EC" id="2.7.4.-" evidence="4"/>
<evidence type="ECO:0000256" key="1">
    <source>
        <dbReference type="ARBA" id="ARBA00009924"/>
    </source>
</evidence>
<dbReference type="Gene3D" id="3.40.50.300">
    <property type="entry name" value="P-loop containing nucleotide triphosphate hydrolases"/>
    <property type="match status" value="1"/>
</dbReference>
<evidence type="ECO:0000313" key="7">
    <source>
        <dbReference type="EMBL" id="MEK8044767.1"/>
    </source>
</evidence>
<dbReference type="Pfam" id="PF03976">
    <property type="entry name" value="PPK2"/>
    <property type="match status" value="1"/>
</dbReference>
<evidence type="ECO:0000256" key="5">
    <source>
        <dbReference type="SAM" id="MobiDB-lite"/>
    </source>
</evidence>
<dbReference type="PANTHER" id="PTHR34383">
    <property type="entry name" value="POLYPHOSPHATE:AMP PHOSPHOTRANSFERASE-RELATED"/>
    <property type="match status" value="1"/>
</dbReference>
<feature type="region of interest" description="Disordered" evidence="5">
    <location>
        <begin position="1"/>
        <end position="21"/>
    </location>
</feature>
<feature type="region of interest" description="Disordered" evidence="5">
    <location>
        <begin position="374"/>
        <end position="395"/>
    </location>
</feature>
<evidence type="ECO:0000259" key="6">
    <source>
        <dbReference type="Pfam" id="PF03976"/>
    </source>
</evidence>
<keyword evidence="3 4" id="KW-0418">Kinase</keyword>
<proteinExistence type="inferred from homology"/>
<comment type="similarity">
    <text evidence="1 4">Belongs to the polyphosphate kinase 2 (PPK2) family. Class I subfamily.</text>
</comment>
<dbReference type="GO" id="GO:0008976">
    <property type="term" value="F:polyphosphate kinase activity"/>
    <property type="evidence" value="ECO:0007669"/>
    <property type="project" value="UniProtKB-EC"/>
</dbReference>
<accession>A0ABU9C2R2</accession>
<dbReference type="RefSeq" id="WP_341396928.1">
    <property type="nucleotide sequence ID" value="NZ_JBBUTI010000001.1"/>
</dbReference>
<evidence type="ECO:0000256" key="4">
    <source>
        <dbReference type="RuleBase" id="RU369062"/>
    </source>
</evidence>
<gene>
    <name evidence="7" type="primary">ppk2</name>
    <name evidence="7" type="ORF">AACH00_00245</name>
</gene>
<feature type="domain" description="Polyphosphate kinase-2-related" evidence="6">
    <location>
        <begin position="127"/>
        <end position="352"/>
    </location>
</feature>
<reference evidence="7 8" key="1">
    <citation type="submission" date="2024-04" db="EMBL/GenBank/DDBJ databases">
        <title>Novel species of the genus Ideonella isolated from streams.</title>
        <authorList>
            <person name="Lu H."/>
        </authorList>
    </citation>
    <scope>NUCLEOTIDE SEQUENCE [LARGE SCALE GENOMIC DNA]</scope>
    <source>
        <strain evidence="7 8">LYT19W</strain>
    </source>
</reference>
<protein>
    <recommendedName>
        <fullName evidence="4">ADP/GDP-polyphosphate phosphotransferase</fullName>
        <ecNumber evidence="4">2.7.4.-</ecNumber>
    </recommendedName>
    <alternativeName>
        <fullName evidence="4">Polyphosphate kinase PPK2</fullName>
    </alternativeName>
</protein>
<organism evidence="7 8">
    <name type="scientific">Ideonella margarita</name>
    <dbReference type="NCBI Taxonomy" id="2984191"/>
    <lineage>
        <taxon>Bacteria</taxon>
        <taxon>Pseudomonadati</taxon>
        <taxon>Pseudomonadota</taxon>
        <taxon>Betaproteobacteria</taxon>
        <taxon>Burkholderiales</taxon>
        <taxon>Sphaerotilaceae</taxon>
        <taxon>Ideonella</taxon>
    </lineage>
</organism>
<dbReference type="Proteomes" id="UP001379945">
    <property type="component" value="Unassembled WGS sequence"/>
</dbReference>
<keyword evidence="2 4" id="KW-0808">Transferase</keyword>
<comment type="function">
    <text evidence="4">Uses inorganic polyphosphate (polyP) as a donor to convert GDP to GTP or ADP to ATP.</text>
</comment>
<evidence type="ECO:0000256" key="2">
    <source>
        <dbReference type="ARBA" id="ARBA00022679"/>
    </source>
</evidence>
<name>A0ABU9C2R2_9BURK</name>
<sequence>MPSPNPKATAKRPHADPAALPRLVVEGDVSGARSASGRRAVVVKNATERARSVQAEVMTGLLNQPHSPDDAEWLSQVQALLQGASPDDVKALRQALAHPAAKPTGIDPDLELAPGWREGAYPYRNLLSRKRYEQQKYQLQVELLKLQAWVKDTGQRVVILFEGRDAAGKGGTIKRFMEHLNPRGARVVALEKPSEVERGQWYFQRYIAHLPTRGEIVLFDRSWYNRAGVERVMGFCSDAEVEQFMREAPEFERHLARSGIHLFKFWFSVSQEEQRRRFKERKLHPLKQWKLSPIDMASLDKWDDYTRAKEAMFLHTDTPDAPWTVIKSNCKKRARLNAMRYVLHRLPYTQKEVKALGPVDPLIVGRPSLVGHGGDDHLAGASGGAAARAGTDAAG</sequence>
<keyword evidence="8" id="KW-1185">Reference proteome</keyword>